<name>A8MLZ3_ALKOO</name>
<dbReference type="KEGG" id="aoe:Clos_0600"/>
<dbReference type="PROSITE" id="PS51257">
    <property type="entry name" value="PROKAR_LIPOPROTEIN"/>
    <property type="match status" value="1"/>
</dbReference>
<dbReference type="HOGENOM" id="CLU_890365_0_0_9"/>
<accession>A8MLZ3</accession>
<organism evidence="2 3">
    <name type="scientific">Alkaliphilus oremlandii (strain OhILAs)</name>
    <name type="common">Clostridium oremlandii (strain OhILAs)</name>
    <dbReference type="NCBI Taxonomy" id="350688"/>
    <lineage>
        <taxon>Bacteria</taxon>
        <taxon>Bacillati</taxon>
        <taxon>Bacillota</taxon>
        <taxon>Clostridia</taxon>
        <taxon>Peptostreptococcales</taxon>
        <taxon>Natronincolaceae</taxon>
        <taxon>Alkaliphilus</taxon>
    </lineage>
</organism>
<keyword evidence="3" id="KW-1185">Reference proteome</keyword>
<keyword evidence="1" id="KW-0732">Signal</keyword>
<evidence type="ECO:0000256" key="1">
    <source>
        <dbReference type="SAM" id="SignalP"/>
    </source>
</evidence>
<dbReference type="STRING" id="350688.Clos_0600"/>
<evidence type="ECO:0000313" key="2">
    <source>
        <dbReference type="EMBL" id="ABW18160.1"/>
    </source>
</evidence>
<reference evidence="3" key="1">
    <citation type="submission" date="2007-10" db="EMBL/GenBank/DDBJ databases">
        <title>Complete genome of Alkaliphilus oremlandii OhILAs.</title>
        <authorList>
            <person name="Copeland A."/>
            <person name="Lucas S."/>
            <person name="Lapidus A."/>
            <person name="Barry K."/>
            <person name="Detter J.C."/>
            <person name="Glavina del Rio T."/>
            <person name="Hammon N."/>
            <person name="Israni S."/>
            <person name="Dalin E."/>
            <person name="Tice H."/>
            <person name="Pitluck S."/>
            <person name="Chain P."/>
            <person name="Malfatti S."/>
            <person name="Shin M."/>
            <person name="Vergez L."/>
            <person name="Schmutz J."/>
            <person name="Larimer F."/>
            <person name="Land M."/>
            <person name="Hauser L."/>
            <person name="Kyrpides N."/>
            <person name="Mikhailova N."/>
            <person name="Stolz J.F."/>
            <person name="Dawson A."/>
            <person name="Fisher E."/>
            <person name="Crable B."/>
            <person name="Perera E."/>
            <person name="Lisak J."/>
            <person name="Ranganathan M."/>
            <person name="Basu P."/>
            <person name="Richardson P."/>
        </authorList>
    </citation>
    <scope>NUCLEOTIDE SEQUENCE [LARGE SCALE GENOMIC DNA]</scope>
    <source>
        <strain evidence="3">OhILAs</strain>
    </source>
</reference>
<gene>
    <name evidence="2" type="ordered locus">Clos_0600</name>
</gene>
<feature type="signal peptide" evidence="1">
    <location>
        <begin position="1"/>
        <end position="22"/>
    </location>
</feature>
<dbReference type="EMBL" id="CP000853">
    <property type="protein sequence ID" value="ABW18160.1"/>
    <property type="molecule type" value="Genomic_DNA"/>
</dbReference>
<dbReference type="RefSeq" id="WP_012158474.1">
    <property type="nucleotide sequence ID" value="NC_009922.1"/>
</dbReference>
<evidence type="ECO:0000313" key="3">
    <source>
        <dbReference type="Proteomes" id="UP000000269"/>
    </source>
</evidence>
<evidence type="ECO:0008006" key="4">
    <source>
        <dbReference type="Google" id="ProtNLM"/>
    </source>
</evidence>
<dbReference type="Proteomes" id="UP000000269">
    <property type="component" value="Chromosome"/>
</dbReference>
<dbReference type="AlphaFoldDB" id="A8MLZ3"/>
<sequence>MKKIKMLILYFLMFLLVFSACSNQSSPNPLDNDSNGSLGVIDGKWVEQKEDTLIFDKEPDFPVINSYLDLTMNDYRALAEQKNVHLIWATGKSISPSKYYGLFNSNRNCLESEVSVSIFVKNMKTGEEVSVLTGDDTSSYHILNWWLDDTRFVFQRDDRDGKRTYGVCTVNGEVTLLESLKDSTIILQHSSSYFISCEYGDEKTISFSKIGTDNHIENIGEFSSDHYIMEAVISSDFRFIALKTRENYETYDRMLEILDSTNGLFYKIEPPITQNASSVSLNTLNWQSTYLRARYHVIYNNEQESVLYEYQF</sequence>
<feature type="chain" id="PRO_5038452330" description="Lipoprotein" evidence="1">
    <location>
        <begin position="23"/>
        <end position="312"/>
    </location>
</feature>
<protein>
    <recommendedName>
        <fullName evidence="4">Lipoprotein</fullName>
    </recommendedName>
</protein>
<proteinExistence type="predicted"/>